<evidence type="ECO:0000256" key="1">
    <source>
        <dbReference type="SAM" id="Phobius"/>
    </source>
</evidence>
<sequence length="144" mass="17388">MSLTKFLRNKDVREKFQKEFPKPSFNIKKDISIYNRQGFMGFNIKTHKGTCKLLADDTGRYIYRPSFEECIRFLFYRASGSWWRAFWNIDFNISSILKLWYNKEKRNKVEIDLRKRHIIGWGIPAIIIAFGIIIVLLYYVYRIT</sequence>
<keyword evidence="1" id="KW-1133">Transmembrane helix</keyword>
<dbReference type="AlphaFoldDB" id="X1I0H3"/>
<keyword evidence="1" id="KW-0812">Transmembrane</keyword>
<gene>
    <name evidence="2" type="ORF">S03H2_37767</name>
</gene>
<dbReference type="EMBL" id="BARU01023257">
    <property type="protein sequence ID" value="GAH51038.1"/>
    <property type="molecule type" value="Genomic_DNA"/>
</dbReference>
<name>X1I0H3_9ZZZZ</name>
<protein>
    <submittedName>
        <fullName evidence="2">Uncharacterized protein</fullName>
    </submittedName>
</protein>
<reference evidence="2" key="1">
    <citation type="journal article" date="2014" name="Front. Microbiol.">
        <title>High frequency of phylogenetically diverse reductive dehalogenase-homologous genes in deep subseafloor sedimentary metagenomes.</title>
        <authorList>
            <person name="Kawai M."/>
            <person name="Futagami T."/>
            <person name="Toyoda A."/>
            <person name="Takaki Y."/>
            <person name="Nishi S."/>
            <person name="Hori S."/>
            <person name="Arai W."/>
            <person name="Tsubouchi T."/>
            <person name="Morono Y."/>
            <person name="Uchiyama I."/>
            <person name="Ito T."/>
            <person name="Fujiyama A."/>
            <person name="Inagaki F."/>
            <person name="Takami H."/>
        </authorList>
    </citation>
    <scope>NUCLEOTIDE SEQUENCE</scope>
    <source>
        <strain evidence="2">Expedition CK06-06</strain>
    </source>
</reference>
<comment type="caution">
    <text evidence="2">The sequence shown here is derived from an EMBL/GenBank/DDBJ whole genome shotgun (WGS) entry which is preliminary data.</text>
</comment>
<keyword evidence="1" id="KW-0472">Membrane</keyword>
<organism evidence="2">
    <name type="scientific">marine sediment metagenome</name>
    <dbReference type="NCBI Taxonomy" id="412755"/>
    <lineage>
        <taxon>unclassified sequences</taxon>
        <taxon>metagenomes</taxon>
        <taxon>ecological metagenomes</taxon>
    </lineage>
</organism>
<evidence type="ECO:0000313" key="2">
    <source>
        <dbReference type="EMBL" id="GAH51038.1"/>
    </source>
</evidence>
<accession>X1I0H3</accession>
<feature type="transmembrane region" description="Helical" evidence="1">
    <location>
        <begin position="118"/>
        <end position="141"/>
    </location>
</feature>
<proteinExistence type="predicted"/>